<evidence type="ECO:0000313" key="4">
    <source>
        <dbReference type="EMBL" id="MBE9066010.1"/>
    </source>
</evidence>
<dbReference type="SUPFAM" id="SSF46458">
    <property type="entry name" value="Globin-like"/>
    <property type="match status" value="1"/>
</dbReference>
<evidence type="ECO:0000256" key="1">
    <source>
        <dbReference type="ARBA" id="ARBA00008182"/>
    </source>
</evidence>
<comment type="caution">
    <text evidence="4">The sequence shown here is derived from an EMBL/GenBank/DDBJ whole genome shotgun (WGS) entry which is preliminary data.</text>
</comment>
<keyword evidence="5" id="KW-1185">Reference proteome</keyword>
<dbReference type="InterPro" id="IPR012128">
    <property type="entry name" value="Phycobilisome_asu/bsu"/>
</dbReference>
<gene>
    <name evidence="4" type="ORF">IQ260_05025</name>
</gene>
<accession>A0A928ZQ91</accession>
<evidence type="ECO:0000313" key="5">
    <source>
        <dbReference type="Proteomes" id="UP000615026"/>
    </source>
</evidence>
<keyword evidence="3" id="KW-0089">Bile pigment</keyword>
<dbReference type="Pfam" id="PF00502">
    <property type="entry name" value="Phycobilisome"/>
    <property type="match status" value="1"/>
</dbReference>
<sequence length="346" mass="39553">MPNLALLPKPLRGHLESRINTIKSVDARKSTQVKVLEKLQVDCDAAVLEAQEMIVETEVPADVSEAEKTASQVVAIYQYLMNAYVDNFIFLPILDYLHTIETDKSKQAASLKILPKFNHLMNGLEPLIQGLRVVLTESKNPRAIGYLTTQLHLSRQKILSRLDAYERLWLTPYIQLTEELICMPWPRVCAATNHYSPQAKTVTTIITKVLPRTELIAANVYKKMQQAYPNHVSRRGRIQSSGVEASSLRDLNMFQTYIWLALLEDDVSVIKHELLPLCLIVFPCSQVDWRLVQKSLQWLGEEISTHLDEKEAQIFSSYFRPIQVIFARNVNPEQIDVYALKQELIA</sequence>
<dbReference type="RefSeq" id="WP_193991437.1">
    <property type="nucleotide sequence ID" value="NZ_JADEXP010000025.1"/>
</dbReference>
<dbReference type="AlphaFoldDB" id="A0A928ZQ91"/>
<evidence type="ECO:0000256" key="2">
    <source>
        <dbReference type="ARBA" id="ARBA00022991"/>
    </source>
</evidence>
<dbReference type="GO" id="GO:0015979">
    <property type="term" value="P:photosynthesis"/>
    <property type="evidence" value="ECO:0007669"/>
    <property type="project" value="InterPro"/>
</dbReference>
<dbReference type="GO" id="GO:0030089">
    <property type="term" value="C:phycobilisome"/>
    <property type="evidence" value="ECO:0007669"/>
    <property type="project" value="InterPro"/>
</dbReference>
<protein>
    <submittedName>
        <fullName evidence="4">Uncharacterized protein</fullName>
    </submittedName>
</protein>
<comment type="similarity">
    <text evidence="1">Belongs to the phycobiliprotein family.</text>
</comment>
<dbReference type="InterPro" id="IPR038719">
    <property type="entry name" value="Phycobilisome_asu/bsu_sf"/>
</dbReference>
<reference evidence="4" key="1">
    <citation type="submission" date="2020-10" db="EMBL/GenBank/DDBJ databases">
        <authorList>
            <person name="Castelo-Branco R."/>
            <person name="Eusebio N."/>
            <person name="Adriana R."/>
            <person name="Vieira A."/>
            <person name="Brugerolle De Fraissinette N."/>
            <person name="Rezende De Castro R."/>
            <person name="Schneider M.P."/>
            <person name="Vasconcelos V."/>
            <person name="Leao P.N."/>
        </authorList>
    </citation>
    <scope>NUCLEOTIDE SEQUENCE</scope>
    <source>
        <strain evidence="4">LEGE 11479</strain>
    </source>
</reference>
<dbReference type="InterPro" id="IPR009050">
    <property type="entry name" value="Globin-like_sf"/>
</dbReference>
<evidence type="ECO:0000256" key="3">
    <source>
        <dbReference type="ARBA" id="ARBA00023307"/>
    </source>
</evidence>
<dbReference type="EMBL" id="JADEXP010000025">
    <property type="protein sequence ID" value="MBE9066010.1"/>
    <property type="molecule type" value="Genomic_DNA"/>
</dbReference>
<name>A0A928ZQ91_LEPEC</name>
<proteinExistence type="inferred from homology"/>
<keyword evidence="2" id="KW-0157">Chromophore</keyword>
<dbReference type="Gene3D" id="1.10.490.20">
    <property type="entry name" value="Phycocyanins"/>
    <property type="match status" value="1"/>
</dbReference>
<organism evidence="4 5">
    <name type="scientific">Leptolyngbya cf. ectocarpi LEGE 11479</name>
    <dbReference type="NCBI Taxonomy" id="1828722"/>
    <lineage>
        <taxon>Bacteria</taxon>
        <taxon>Bacillati</taxon>
        <taxon>Cyanobacteriota</taxon>
        <taxon>Cyanophyceae</taxon>
        <taxon>Leptolyngbyales</taxon>
        <taxon>Leptolyngbyaceae</taxon>
        <taxon>Leptolyngbya group</taxon>
        <taxon>Leptolyngbya</taxon>
    </lineage>
</organism>
<dbReference type="Proteomes" id="UP000615026">
    <property type="component" value="Unassembled WGS sequence"/>
</dbReference>